<evidence type="ECO:0000313" key="3">
    <source>
        <dbReference type="Proteomes" id="UP000235392"/>
    </source>
</evidence>
<gene>
    <name evidence="2" type="ORF">PCASD_01869</name>
</gene>
<comment type="caution">
    <text evidence="2">The sequence shown here is derived from an EMBL/GenBank/DDBJ whole genome shotgun (WGS) entry which is preliminary data.</text>
</comment>
<feature type="region of interest" description="Disordered" evidence="1">
    <location>
        <begin position="27"/>
        <end position="56"/>
    </location>
</feature>
<dbReference type="AlphaFoldDB" id="A0A2N5VJR0"/>
<name>A0A2N5VJR0_9BASI</name>
<protein>
    <submittedName>
        <fullName evidence="2">Uncharacterized protein</fullName>
    </submittedName>
</protein>
<proteinExistence type="predicted"/>
<evidence type="ECO:0000313" key="2">
    <source>
        <dbReference type="EMBL" id="PLW50166.1"/>
    </source>
</evidence>
<organism evidence="2 3">
    <name type="scientific">Puccinia coronata f. sp. avenae</name>
    <dbReference type="NCBI Taxonomy" id="200324"/>
    <lineage>
        <taxon>Eukaryota</taxon>
        <taxon>Fungi</taxon>
        <taxon>Dikarya</taxon>
        <taxon>Basidiomycota</taxon>
        <taxon>Pucciniomycotina</taxon>
        <taxon>Pucciniomycetes</taxon>
        <taxon>Pucciniales</taxon>
        <taxon>Pucciniaceae</taxon>
        <taxon>Puccinia</taxon>
    </lineage>
</organism>
<dbReference type="EMBL" id="PGCI01000012">
    <property type="protein sequence ID" value="PLW50166.1"/>
    <property type="molecule type" value="Genomic_DNA"/>
</dbReference>
<dbReference type="Proteomes" id="UP000235392">
    <property type="component" value="Unassembled WGS sequence"/>
</dbReference>
<reference evidence="2 3" key="1">
    <citation type="submission" date="2017-11" db="EMBL/GenBank/DDBJ databases">
        <title>De novo assembly and phasing of dikaryotic genomes from two isolates of Puccinia coronata f. sp. avenae, the causal agent of oat crown rust.</title>
        <authorList>
            <person name="Miller M.E."/>
            <person name="Zhang Y."/>
            <person name="Omidvar V."/>
            <person name="Sperschneider J."/>
            <person name="Schwessinger B."/>
            <person name="Raley C."/>
            <person name="Palmer J.M."/>
            <person name="Garnica D."/>
            <person name="Upadhyaya N."/>
            <person name="Rathjen J."/>
            <person name="Taylor J.M."/>
            <person name="Park R.F."/>
            <person name="Dodds P.N."/>
            <person name="Hirsch C.D."/>
            <person name="Kianian S.F."/>
            <person name="Figueroa M."/>
        </authorList>
    </citation>
    <scope>NUCLEOTIDE SEQUENCE [LARGE SCALE GENOMIC DNA]</scope>
    <source>
        <strain evidence="2">12SD80</strain>
    </source>
</reference>
<accession>A0A2N5VJR0</accession>
<sequence>MTNWRCFLVDLRTKAERQARVHLWSENPMDRGRRSPNAARTRRAPSGGLGSGWPSTYSTEYRRWTRVDPGGSLGPALDRTQMGRHAATVTESAAHDGTTATAITGPHTLRRTRFHDKLGSHFLTRA</sequence>
<evidence type="ECO:0000256" key="1">
    <source>
        <dbReference type="SAM" id="MobiDB-lite"/>
    </source>
</evidence>